<evidence type="ECO:0000259" key="3">
    <source>
        <dbReference type="PROSITE" id="PS51791"/>
    </source>
</evidence>
<dbReference type="AlphaFoldDB" id="A0A8S0Z758"/>
<proteinExistence type="predicted"/>
<evidence type="ECO:0008006" key="6">
    <source>
        <dbReference type="Google" id="ProtNLM"/>
    </source>
</evidence>
<evidence type="ECO:0000313" key="4">
    <source>
        <dbReference type="EMBL" id="CAB3227717.1"/>
    </source>
</evidence>
<dbReference type="GO" id="GO:0005769">
    <property type="term" value="C:early endosome"/>
    <property type="evidence" value="ECO:0007669"/>
    <property type="project" value="TreeGrafter"/>
</dbReference>
<dbReference type="GO" id="GO:0045334">
    <property type="term" value="C:clathrin-coated endocytic vesicle"/>
    <property type="evidence" value="ECO:0007669"/>
    <property type="project" value="TreeGrafter"/>
</dbReference>
<dbReference type="PROSITE" id="PS51791">
    <property type="entry name" value="HSAC2"/>
    <property type="match status" value="1"/>
</dbReference>
<dbReference type="Pfam" id="PF02383">
    <property type="entry name" value="Syja_N"/>
    <property type="match status" value="1"/>
</dbReference>
<accession>A0A8S0Z758</accession>
<dbReference type="InterPro" id="IPR002013">
    <property type="entry name" value="SAC_dom"/>
</dbReference>
<feature type="domain" description="SAC" evidence="2">
    <location>
        <begin position="187"/>
        <end position="548"/>
    </location>
</feature>
<dbReference type="PROSITE" id="PS50275">
    <property type="entry name" value="SAC"/>
    <property type="match status" value="1"/>
</dbReference>
<dbReference type="InterPro" id="IPR022158">
    <property type="entry name" value="Inositol_phosphatase"/>
</dbReference>
<evidence type="ECO:0000256" key="1">
    <source>
        <dbReference type="SAM" id="MobiDB-lite"/>
    </source>
</evidence>
<dbReference type="Pfam" id="PF12456">
    <property type="entry name" value="hSac2"/>
    <property type="match status" value="1"/>
</dbReference>
<dbReference type="GO" id="GO:0046856">
    <property type="term" value="P:phosphatidylinositol dephosphorylation"/>
    <property type="evidence" value="ECO:0007669"/>
    <property type="project" value="TreeGrafter"/>
</dbReference>
<feature type="domain" description="HSac2" evidence="3">
    <location>
        <begin position="709"/>
        <end position="866"/>
    </location>
</feature>
<dbReference type="PANTHER" id="PTHR45662">
    <property type="entry name" value="PHOSPHATIDYLINOSITIDE PHOSPHATASE SAC1"/>
    <property type="match status" value="1"/>
</dbReference>
<sequence>MELFRSELFYIFVRNESSLWWNRLTGAFSVRSAWDLSDIEDIECLGITDGILGKVEHSNVFEPRLMIIKESAPVGTIYFHHTIYKIKSVCFLNMGPNNQEVELSPCTKHGSLNSVTSSNKSLNKKMGARLFENSAFLNKTVGAVKNVSNTIKTTTQQAATQVKQTVKKQRDPKLSERFEKRLADELTKIFDDSDSFFYSRTLDLTNSLQRQYEIEKMLETAEGVGKPVIDITKWWKHVDDRFFWNKHMLKDIIALGSPACDQWILPVIQGYVHLSQIAVEPPDANPLNADPGGNASSCDETFTLGLISRRSRYQAGTRYNRRGIEPEGKVANYVETEQIVSIICTDSIHRASFVQVRGSVPIFWSQPDLKFRPPPRLDKSDEESHSAFKKHFAEELKLYKQVCIVNLVEQQGRERVIWEAYGNHVLQYNSPDIIYATFDFHEYCRGMHYENVSILINAIADVISEMRFCWRDDKGLICTQNGVFRVNCIDCLDRTNVVQTAIAKYVLELQLCRLGLGTPGSGLPPSLRQAFLTMWADNGDVISRQYAGTKALKGDYTRTGERKFTGLMRDGVASANRFFICHFNDAITQCAIDILLGQEVNMATIESFHSLWRDIKTASLILYENMDIDRPKLEMMPSYFGHGMTSELAGAEIAYGLGRYYLSTFKDALRQIAIDVMTGESRTIPEQLIGPDCGRCTSVKLLMYNEVDTAAMAQHVKSLIDDCKKLLVDSEPILGSWGLIDADPNTGDPQETEMDSVLVLTSDAYYVADYDETSDRLLAVQRVSLADVTHIELGPFDANSSLFGVSRKSSSEPVYCIRINYTYNCEAGYYHMFRSTTLRFFNNMAVVINTKDEMIESLHSICESIIVARDVAKLPPISFHDGAKLEKKKSKIHPVHGLSGGARSSLYLDLSRLPTLTRNVSETQLVADIRSVGSKALTNMTEQFSKLNKLSHSLNARARPSLQLKFDQGTSRTKKIFTLGQNKNDNKKKGSLSDGMSSDYSSDDENRTNIFEPTLDNFENTQHYIGKASKTEADNDCDLIENPLYSSKIEPNDESKKQEVFMAEIVTNVDKQTSKTPVNVNKINPFNIDAYKTPEIQVEGDFAKPAPPNSLLLTQKLSHSSNELNFEDTQPESANYHVRSNSQHEITLNIAQSHSESALRQFKNIASPVSSSTKDMVLSPLTKLAKGVQNLGANLDPRKIKGSNATVKHITEQQYEEHRKLQEKWRGCSTRLVAL</sequence>
<organism evidence="4 5">
    <name type="scientific">Arctia plantaginis</name>
    <name type="common">Wood tiger moth</name>
    <name type="synonym">Phalaena plantaginis</name>
    <dbReference type="NCBI Taxonomy" id="874455"/>
    <lineage>
        <taxon>Eukaryota</taxon>
        <taxon>Metazoa</taxon>
        <taxon>Ecdysozoa</taxon>
        <taxon>Arthropoda</taxon>
        <taxon>Hexapoda</taxon>
        <taxon>Insecta</taxon>
        <taxon>Pterygota</taxon>
        <taxon>Neoptera</taxon>
        <taxon>Endopterygota</taxon>
        <taxon>Lepidoptera</taxon>
        <taxon>Glossata</taxon>
        <taxon>Ditrysia</taxon>
        <taxon>Noctuoidea</taxon>
        <taxon>Erebidae</taxon>
        <taxon>Arctiinae</taxon>
        <taxon>Arctia</taxon>
    </lineage>
</organism>
<comment type="caution">
    <text evidence="4">The sequence shown here is derived from an EMBL/GenBank/DDBJ whole genome shotgun (WGS) entry which is preliminary data.</text>
</comment>
<dbReference type="OrthoDB" id="10256139at2759"/>
<name>A0A8S0Z758_ARCPL</name>
<dbReference type="Proteomes" id="UP000494256">
    <property type="component" value="Unassembled WGS sequence"/>
</dbReference>
<gene>
    <name evidence="4" type="ORF">APLA_LOCUS3205</name>
</gene>
<dbReference type="InterPro" id="IPR034753">
    <property type="entry name" value="hSac2"/>
</dbReference>
<feature type="region of interest" description="Disordered" evidence="1">
    <location>
        <begin position="975"/>
        <end position="1010"/>
    </location>
</feature>
<evidence type="ECO:0000313" key="5">
    <source>
        <dbReference type="Proteomes" id="UP000494256"/>
    </source>
</evidence>
<protein>
    <recommendedName>
        <fullName evidence="6">Phosphatidylinositide phosphatase SAC2</fullName>
    </recommendedName>
</protein>
<dbReference type="EMBL" id="CADEBD010000279">
    <property type="protein sequence ID" value="CAB3227717.1"/>
    <property type="molecule type" value="Genomic_DNA"/>
</dbReference>
<dbReference type="PANTHER" id="PTHR45662:SF8">
    <property type="entry name" value="PHOSPHATIDYLINOSITIDE PHOSPHATASE SAC2"/>
    <property type="match status" value="1"/>
</dbReference>
<reference evidence="4 5" key="1">
    <citation type="submission" date="2020-04" db="EMBL/GenBank/DDBJ databases">
        <authorList>
            <person name="Wallbank WR R."/>
            <person name="Pardo Diaz C."/>
            <person name="Kozak K."/>
            <person name="Martin S."/>
            <person name="Jiggins C."/>
            <person name="Moest M."/>
            <person name="Warren A I."/>
            <person name="Byers J.R.P. K."/>
            <person name="Montejo-Kovacevich G."/>
            <person name="Yen C E."/>
        </authorList>
    </citation>
    <scope>NUCLEOTIDE SEQUENCE [LARGE SCALE GENOMIC DNA]</scope>
</reference>
<dbReference type="GO" id="GO:0043812">
    <property type="term" value="F:phosphatidylinositol-4-phosphate phosphatase activity"/>
    <property type="evidence" value="ECO:0007669"/>
    <property type="project" value="TreeGrafter"/>
</dbReference>
<dbReference type="GO" id="GO:2001135">
    <property type="term" value="P:regulation of endocytic recycling"/>
    <property type="evidence" value="ECO:0007669"/>
    <property type="project" value="TreeGrafter"/>
</dbReference>
<evidence type="ECO:0000259" key="2">
    <source>
        <dbReference type="PROSITE" id="PS50275"/>
    </source>
</evidence>